<comment type="caution">
    <text evidence="1">The sequence shown here is derived from an EMBL/GenBank/DDBJ whole genome shotgun (WGS) entry which is preliminary data.</text>
</comment>
<dbReference type="EMBL" id="JAMKFB020000008">
    <property type="protein sequence ID" value="KAL0187488.1"/>
    <property type="molecule type" value="Genomic_DNA"/>
</dbReference>
<feature type="non-terminal residue" evidence="1">
    <location>
        <position position="141"/>
    </location>
</feature>
<feature type="non-terminal residue" evidence="1">
    <location>
        <position position="1"/>
    </location>
</feature>
<sequence>KRRDLRRGVNPWTAAMEGCKPRRSGIKRRLNAAGTGIKTRCSTLPRLVKLLGIKSFAEVIRAAEIPPTTTKRDSVSLPVSESRSSVTGGGVCSSRSDTLLPGSFLLKDPEGSRVFYPRMPGLFAFYLCCQKTAILKRFISL</sequence>
<gene>
    <name evidence="1" type="ORF">M9458_019158</name>
</gene>
<dbReference type="AlphaFoldDB" id="A0ABD0QP50"/>
<dbReference type="Proteomes" id="UP001529510">
    <property type="component" value="Unassembled WGS sequence"/>
</dbReference>
<evidence type="ECO:0000313" key="2">
    <source>
        <dbReference type="Proteomes" id="UP001529510"/>
    </source>
</evidence>
<proteinExistence type="predicted"/>
<evidence type="ECO:0000313" key="1">
    <source>
        <dbReference type="EMBL" id="KAL0187488.1"/>
    </source>
</evidence>
<keyword evidence="2" id="KW-1185">Reference proteome</keyword>
<organism evidence="1 2">
    <name type="scientific">Cirrhinus mrigala</name>
    <name type="common">Mrigala</name>
    <dbReference type="NCBI Taxonomy" id="683832"/>
    <lineage>
        <taxon>Eukaryota</taxon>
        <taxon>Metazoa</taxon>
        <taxon>Chordata</taxon>
        <taxon>Craniata</taxon>
        <taxon>Vertebrata</taxon>
        <taxon>Euteleostomi</taxon>
        <taxon>Actinopterygii</taxon>
        <taxon>Neopterygii</taxon>
        <taxon>Teleostei</taxon>
        <taxon>Ostariophysi</taxon>
        <taxon>Cypriniformes</taxon>
        <taxon>Cyprinidae</taxon>
        <taxon>Labeoninae</taxon>
        <taxon>Labeonini</taxon>
        <taxon>Cirrhinus</taxon>
    </lineage>
</organism>
<reference evidence="1 2" key="1">
    <citation type="submission" date="2024-05" db="EMBL/GenBank/DDBJ databases">
        <title>Genome sequencing and assembly of Indian major carp, Cirrhinus mrigala (Hamilton, 1822).</title>
        <authorList>
            <person name="Mohindra V."/>
            <person name="Chowdhury L.M."/>
            <person name="Lal K."/>
            <person name="Jena J.K."/>
        </authorList>
    </citation>
    <scope>NUCLEOTIDE SEQUENCE [LARGE SCALE GENOMIC DNA]</scope>
    <source>
        <strain evidence="1">CM1030</strain>
        <tissue evidence="1">Blood</tissue>
    </source>
</reference>
<name>A0ABD0QP50_CIRMR</name>
<protein>
    <submittedName>
        <fullName evidence="1">Uncharacterized protein</fullName>
    </submittedName>
</protein>
<accession>A0ABD0QP50</accession>